<feature type="domain" description="FH2" evidence="2">
    <location>
        <begin position="492"/>
        <end position="889"/>
    </location>
</feature>
<dbReference type="Pfam" id="PF06367">
    <property type="entry name" value="Drf_FH3"/>
    <property type="match status" value="1"/>
</dbReference>
<dbReference type="SUPFAM" id="SSF101447">
    <property type="entry name" value="Formin homology 2 domain (FH2 domain)"/>
    <property type="match status" value="1"/>
</dbReference>
<dbReference type="InterPro" id="IPR016024">
    <property type="entry name" value="ARM-type_fold"/>
</dbReference>
<evidence type="ECO:0000259" key="2">
    <source>
        <dbReference type="PROSITE" id="PS51444"/>
    </source>
</evidence>
<comment type="caution">
    <text evidence="3">The sequence shown here is derived from an EMBL/GenBank/DDBJ whole genome shotgun (WGS) entry which is preliminary data.</text>
</comment>
<dbReference type="GO" id="GO:0003779">
    <property type="term" value="F:actin binding"/>
    <property type="evidence" value="ECO:0007669"/>
    <property type="project" value="InterPro"/>
</dbReference>
<dbReference type="Proteomes" id="UP000031036">
    <property type="component" value="Unassembled WGS sequence"/>
</dbReference>
<gene>
    <name evidence="3" type="primary">Inf2</name>
    <name evidence="3" type="ORF">Tcan_15880</name>
</gene>
<feature type="compositionally biased region" description="Low complexity" evidence="1">
    <location>
        <begin position="352"/>
        <end position="366"/>
    </location>
</feature>
<feature type="region of interest" description="Disordered" evidence="1">
    <location>
        <begin position="1"/>
        <end position="26"/>
    </location>
</feature>
<dbReference type="EMBL" id="JPKZ01000714">
    <property type="protein sequence ID" value="KHN85925.1"/>
    <property type="molecule type" value="Genomic_DNA"/>
</dbReference>
<dbReference type="Gene3D" id="1.20.58.2220">
    <property type="entry name" value="Formin, FH2 domain"/>
    <property type="match status" value="1"/>
</dbReference>
<feature type="compositionally biased region" description="Basic and acidic residues" evidence="1">
    <location>
        <begin position="420"/>
        <end position="434"/>
    </location>
</feature>
<evidence type="ECO:0000313" key="3">
    <source>
        <dbReference type="EMBL" id="KHN85925.1"/>
    </source>
</evidence>
<protein>
    <submittedName>
        <fullName evidence="3">Inverted formin-2</fullName>
    </submittedName>
</protein>
<dbReference type="OMA" id="KEYYCAS"/>
<dbReference type="Gene3D" id="1.25.10.10">
    <property type="entry name" value="Leucine-rich Repeat Variant"/>
    <property type="match status" value="1"/>
</dbReference>
<keyword evidence="4" id="KW-1185">Reference proteome</keyword>
<accession>A0A0B2VY75</accession>
<dbReference type="OrthoDB" id="1668162at2759"/>
<dbReference type="STRING" id="6265.A0A0B2VY75"/>
<feature type="region of interest" description="Disordered" evidence="1">
    <location>
        <begin position="120"/>
        <end position="140"/>
    </location>
</feature>
<dbReference type="AlphaFoldDB" id="A0A0B2VY75"/>
<dbReference type="Pfam" id="PF02181">
    <property type="entry name" value="FH2"/>
    <property type="match status" value="1"/>
</dbReference>
<name>A0A0B2VY75_TOXCA</name>
<dbReference type="InterPro" id="IPR042201">
    <property type="entry name" value="FH2_Formin_sf"/>
</dbReference>
<dbReference type="PANTHER" id="PTHR46345:SF8">
    <property type="entry name" value="FORMIN 3, ISOFORM B"/>
    <property type="match status" value="1"/>
</dbReference>
<feature type="compositionally biased region" description="Basic residues" evidence="1">
    <location>
        <begin position="1"/>
        <end position="16"/>
    </location>
</feature>
<feature type="compositionally biased region" description="Pro residues" evidence="1">
    <location>
        <begin position="445"/>
        <end position="470"/>
    </location>
</feature>
<dbReference type="InterPro" id="IPR011989">
    <property type="entry name" value="ARM-like"/>
</dbReference>
<feature type="region of interest" description="Disordered" evidence="1">
    <location>
        <begin position="351"/>
        <end position="383"/>
    </location>
</feature>
<dbReference type="SMART" id="SM00498">
    <property type="entry name" value="FH2"/>
    <property type="match status" value="1"/>
</dbReference>
<evidence type="ECO:0000256" key="1">
    <source>
        <dbReference type="SAM" id="MobiDB-lite"/>
    </source>
</evidence>
<sequence>MANGTNRHKKKRKVKTSSKGAVTTSVAESGNIEKAIGVHHCGLDGNEVNSVPLSLNSDESYVTTVSVMDATKVASDCSCNSYVTAFTCSTPLCIEEADRTTGLNNDPYELVTTADFREEPDGASLARSTHGSIDSGNGPSPVPVVEAGCEEDSNSEEPLHLRPLNFVGNRSKHTVDQEVKTVRRLLDELQLAGVKDEVKAENMSSLNAMLLQCKGYLNRCYLRQDLMSLGLFDALPQLVESDNTHLTAQLDIFFSSESNDNLVTGTTNDTRHPIDVFHAAYLRLKKTRSASLLLDFLEKIASMQPNPKRMLRAIEALTRGHMRSVAAQTDRVEVHKDVELESDRAFERFARSRATTTSPTTDSAKTVLSRDVGQQLPSAMSQETIKEDALDLTIAAPLPKIVHRPRSLSRNASRPGKSGKKQEEKNDAKNKASETRVTPKCAPVLPTPPPPPPPPHHQKAPPPPPPPPPAFLNSALRQKADGSSGSPTIFKAASVYNKTRATNTINWEAVKPEVLITKTTVWSDQSGADTEFSQYQRDFLERVFERAPPNSHRLAGAQRRTRGLSVDTKKGEVIVCGLTEKRALNLGIVLARFRPDNADELIAKLESQEAVDLNVDYLTSLIKHFPTLDELAYFKKLSNSEDLKDAELFCYLAARHPNLKLRVELRVLSETVATDLCRQTQCARSVLVASEAVNDHKAINLFLHRCLQYGNFLNQSTFAAGASGFALSSLLSTLNAKGRGTTTCTRLVDILAETADEKLRRVTEVIGKIQPARGCSVEEIEKWEKGLRRSIENARKGLNECGDEELFRFYSPQMRDALAKCEQLTKTLREVRQNEARLRDFYCAETLSLETILDILYNSFTLFGTALKLAEEREVRLIRQGSLRAGAGRDLTPRRMARRRHTLDPPNVKDLISIINSTQCA</sequence>
<dbReference type="SUPFAM" id="SSF48371">
    <property type="entry name" value="ARM repeat"/>
    <property type="match status" value="1"/>
</dbReference>
<feature type="region of interest" description="Disordered" evidence="1">
    <location>
        <begin position="401"/>
        <end position="487"/>
    </location>
</feature>
<evidence type="ECO:0000313" key="4">
    <source>
        <dbReference type="Proteomes" id="UP000031036"/>
    </source>
</evidence>
<organism evidence="3 4">
    <name type="scientific">Toxocara canis</name>
    <name type="common">Canine roundworm</name>
    <dbReference type="NCBI Taxonomy" id="6265"/>
    <lineage>
        <taxon>Eukaryota</taxon>
        <taxon>Metazoa</taxon>
        <taxon>Ecdysozoa</taxon>
        <taxon>Nematoda</taxon>
        <taxon>Chromadorea</taxon>
        <taxon>Rhabditida</taxon>
        <taxon>Spirurina</taxon>
        <taxon>Ascaridomorpha</taxon>
        <taxon>Ascaridoidea</taxon>
        <taxon>Toxocaridae</taxon>
        <taxon>Toxocara</taxon>
    </lineage>
</organism>
<dbReference type="PROSITE" id="PS51444">
    <property type="entry name" value="FH2"/>
    <property type="match status" value="1"/>
</dbReference>
<proteinExistence type="predicted"/>
<dbReference type="InterPro" id="IPR010472">
    <property type="entry name" value="FH3_dom"/>
</dbReference>
<dbReference type="InterPro" id="IPR015425">
    <property type="entry name" value="FH2_Formin"/>
</dbReference>
<dbReference type="PANTHER" id="PTHR46345">
    <property type="entry name" value="INVERTED FORMIN-2"/>
    <property type="match status" value="1"/>
</dbReference>
<reference evidence="3 4" key="1">
    <citation type="submission" date="2014-11" db="EMBL/GenBank/DDBJ databases">
        <title>Genetic blueprint of the zoonotic pathogen Toxocara canis.</title>
        <authorList>
            <person name="Zhu X.-Q."/>
            <person name="Korhonen P.K."/>
            <person name="Cai H."/>
            <person name="Young N.D."/>
            <person name="Nejsum P."/>
            <person name="von Samson-Himmelstjerna G."/>
            <person name="Boag P.R."/>
            <person name="Tan P."/>
            <person name="Li Q."/>
            <person name="Min J."/>
            <person name="Yang Y."/>
            <person name="Wang X."/>
            <person name="Fang X."/>
            <person name="Hall R.S."/>
            <person name="Hofmann A."/>
            <person name="Sternberg P.W."/>
            <person name="Jex A.R."/>
            <person name="Gasser R.B."/>
        </authorList>
    </citation>
    <scope>NUCLEOTIDE SEQUENCE [LARGE SCALE GENOMIC DNA]</scope>
    <source>
        <strain evidence="3">PN_DK_2014</strain>
    </source>
</reference>
<feature type="compositionally biased region" description="Polar residues" evidence="1">
    <location>
        <begin position="126"/>
        <end position="138"/>
    </location>
</feature>